<feature type="region of interest" description="Disordered" evidence="1">
    <location>
        <begin position="61"/>
        <end position="99"/>
    </location>
</feature>
<comment type="caution">
    <text evidence="2">The sequence shown here is derived from an EMBL/GenBank/DDBJ whole genome shotgun (WGS) entry which is preliminary data.</text>
</comment>
<accession>A0A834SG00</accession>
<feature type="region of interest" description="Disordered" evidence="1">
    <location>
        <begin position="328"/>
        <end position="402"/>
    </location>
</feature>
<dbReference type="EMBL" id="JAAIUW010000013">
    <property type="protein sequence ID" value="KAF7803318.1"/>
    <property type="molecule type" value="Genomic_DNA"/>
</dbReference>
<protein>
    <submittedName>
        <fullName evidence="2">Uncharacterized protein</fullName>
    </submittedName>
</protein>
<organism evidence="2 3">
    <name type="scientific">Senna tora</name>
    <dbReference type="NCBI Taxonomy" id="362788"/>
    <lineage>
        <taxon>Eukaryota</taxon>
        <taxon>Viridiplantae</taxon>
        <taxon>Streptophyta</taxon>
        <taxon>Embryophyta</taxon>
        <taxon>Tracheophyta</taxon>
        <taxon>Spermatophyta</taxon>
        <taxon>Magnoliopsida</taxon>
        <taxon>eudicotyledons</taxon>
        <taxon>Gunneridae</taxon>
        <taxon>Pentapetalae</taxon>
        <taxon>rosids</taxon>
        <taxon>fabids</taxon>
        <taxon>Fabales</taxon>
        <taxon>Fabaceae</taxon>
        <taxon>Caesalpinioideae</taxon>
        <taxon>Cassia clade</taxon>
        <taxon>Senna</taxon>
    </lineage>
</organism>
<dbReference type="AlphaFoldDB" id="A0A834SG00"/>
<reference evidence="2" key="1">
    <citation type="submission" date="2020-09" db="EMBL/GenBank/DDBJ databases">
        <title>Genome-Enabled Discovery of Anthraquinone Biosynthesis in Senna tora.</title>
        <authorList>
            <person name="Kang S.-H."/>
            <person name="Pandey R.P."/>
            <person name="Lee C.-M."/>
            <person name="Sim J.-S."/>
            <person name="Jeong J.-T."/>
            <person name="Choi B.-S."/>
            <person name="Jung M."/>
            <person name="Ginzburg D."/>
            <person name="Zhao K."/>
            <person name="Won S.Y."/>
            <person name="Oh T.-J."/>
            <person name="Yu Y."/>
            <person name="Kim N.-H."/>
            <person name="Lee O.R."/>
            <person name="Lee T.-H."/>
            <person name="Bashyal P."/>
            <person name="Kim T.-S."/>
            <person name="Lee W.-H."/>
            <person name="Kawkins C."/>
            <person name="Kim C.-K."/>
            <person name="Kim J.S."/>
            <person name="Ahn B.O."/>
            <person name="Rhee S.Y."/>
            <person name="Sohng J.K."/>
        </authorList>
    </citation>
    <scope>NUCLEOTIDE SEQUENCE</scope>
    <source>
        <tissue evidence="2">Leaf</tissue>
    </source>
</reference>
<evidence type="ECO:0000313" key="3">
    <source>
        <dbReference type="Proteomes" id="UP000634136"/>
    </source>
</evidence>
<feature type="compositionally biased region" description="Polar residues" evidence="1">
    <location>
        <begin position="328"/>
        <end position="339"/>
    </location>
</feature>
<keyword evidence="3" id="KW-1185">Reference proteome</keyword>
<name>A0A834SG00_9FABA</name>
<dbReference type="Proteomes" id="UP000634136">
    <property type="component" value="Unassembled WGS sequence"/>
</dbReference>
<dbReference type="OrthoDB" id="677721at2759"/>
<dbReference type="InterPro" id="IPR007789">
    <property type="entry name" value="DUF688"/>
</dbReference>
<evidence type="ECO:0000313" key="2">
    <source>
        <dbReference type="EMBL" id="KAF7803318.1"/>
    </source>
</evidence>
<dbReference type="PANTHER" id="PTHR33671:SF3">
    <property type="entry name" value="F28N24.8 PROTEIN"/>
    <property type="match status" value="1"/>
</dbReference>
<dbReference type="PANTHER" id="PTHR33671">
    <property type="entry name" value="N-METHYLTRANSFERASE, PUTATIVE (DUF688)-RELATED"/>
    <property type="match status" value="1"/>
</dbReference>
<sequence length="566" mass="62725">MDETRLNIEAPLLSVRRCSSTSISEPKRNTLDKRHTLPYPKSDLTITLNQFTEPITVPFNWEHIPGRSKRNNDPPILHQGTKRGSSSNGDDDDDVFSDALDTMSPSQSFFMNCSVSGISGIELDNINATKSRTLDADSKSRDFMMDRFLPAAKAMTLQPLPQYAAASSSSSRKQQCVAVEQPREVDNRSNIREEKKLLLKKHISDILQKSSHCESEDDDGDDHHEYADVSAKGCGLFPQLRIKNSLCLLNPIPVMKIRNQFPLVSSNSNSLEVVKVKPNKGSHVRSYSPAPAVKKAIDAIYKNKSSCESVSRDIGEARKKWISQSCRFSSSGETQQQGRLSPFRRSRAAAAAAGVSPSRIRPQYPFRGARLAGESREAENNQSDRLNFHSKGHEIGNSTIQENNNSAVEKTLYIDTASTVKLSSSHSYSMDTMVEKEHNSTLESSEEKNMLDSDINNKQIVIVDDDNSGGSGGVGSGLCPLPPPLPKSPSESWLWRALPLVSVRNPLMHSNVGAYSQSKSLQDCFTTSGNNTKWETIVKTSNLHDDHVRYSQELITTHHISQHLKS</sequence>
<proteinExistence type="predicted"/>
<evidence type="ECO:0000256" key="1">
    <source>
        <dbReference type="SAM" id="MobiDB-lite"/>
    </source>
</evidence>
<dbReference type="Pfam" id="PF05097">
    <property type="entry name" value="DUF688"/>
    <property type="match status" value="1"/>
</dbReference>
<gene>
    <name evidence="2" type="ORF">G2W53_042429</name>
</gene>